<dbReference type="GO" id="GO:0005576">
    <property type="term" value="C:extracellular region"/>
    <property type="evidence" value="ECO:0007669"/>
    <property type="project" value="UniProtKB-SubCell"/>
</dbReference>
<dbReference type="PRINTS" id="PR00313">
    <property type="entry name" value="CABNDNGRPT"/>
</dbReference>
<comment type="caution">
    <text evidence="3">The sequence shown here is derived from an EMBL/GenBank/DDBJ whole genome shotgun (WGS) entry which is preliminary data.</text>
</comment>
<name>A0AAJ1U7D5_9RHOB</name>
<sequence length="1077" mass="111048">MAPLTISGGFAFEQSANGQQAYLGAVSLEIDVPSDSHLIGFSASSFETTTPFFAQANSHAVPEQVTYGLTLDGNDVREEVTSAYNTVWTFDTGPSQLVSVFVTDGYTIIVPIGAHPDAPGDGAGNYTFYDNNVTGNARMLGAWYAEQSSIGTTAPSEDELTADEVSALETLWDAVTGVNNIYKGMTDGLVDFAKSSDAEFDGTAFDALLENSIWEQVKLYPGDYDPADMQALLRTGAQFETAQDFVAHVRNTELLGKIKVGTIADKLPDIIESVQTLWDGWKAIDEMLENNSTDAGYEALEKMLVGIVSGGVTAVITSSGAAVSIGGVLGSAGYASVVTVAGTTFVIGLGVAAVANEINNAYDVTGGISDLYRTALLEWQIGGGYGFGEDQPPLNITGDHFVTGTDGDDTLRGRGEDDVIYGSGGDDVLWGGSGADEMHGGTGNDTYYVDNAKDRVFDIDLDFFSEDVDTVYSSVTFALGSNLDHLYLTGGRNIDGTGNIEDNQLRGNSGENRLDGGRGSDLINGFGGSDVLIDGKGADTVIGGQGHDVFYVSNDNKADIFSGGAGTDTLIFQNLRVVAGQTLDLEQSKASGAWGPLTYSGIENVTGNAGGDVFRGNGQDNWLSGRGGNDLLVGRAGTDQLTGGAGKDTLLGGDGHDFLQGGTQNDLLEGGIGRDTLFGDAGNDTLFGDAGNDTLIADEGNDTLIGGMGSDSLIGGSGIDVARYSFGATTGISVDLEAGTSSDGDILVSIENVEGTAFSDTIDGGAETNSLLGMLGNDVIRGRLGNDKLFGGDGFDTLDGGDGNDSVWGGNGRDKAFLGNGNDLFFDNGQGGVNGQDTVYGNQGNDMIEGGAGNDEFHGDLDNDVIRGRLGNDKLFGGDGFDTLDGGDGNDSVWGGNGRDKAFLGNGNDLFFDNGQGGVNGQDTVFGGTGFDTIKGGAGNDVFYGDNGNDVLFGGNGDDKLYGGANADKLYGGDGTDSLWGGAGLDQMTGGSGLDTFFFVDGFGTDTVFGFDAADGEKISLAGVSAITGFTDLVANHLNNVGGTAQIVDGAYTILLNGVAFADVGVGLAYSADDFLF</sequence>
<evidence type="ECO:0000256" key="2">
    <source>
        <dbReference type="ARBA" id="ARBA00022525"/>
    </source>
</evidence>
<dbReference type="GO" id="GO:0005509">
    <property type="term" value="F:calcium ion binding"/>
    <property type="evidence" value="ECO:0007669"/>
    <property type="project" value="InterPro"/>
</dbReference>
<dbReference type="Gene3D" id="2.150.10.10">
    <property type="entry name" value="Serralysin-like metalloprotease, C-terminal"/>
    <property type="match status" value="6"/>
</dbReference>
<evidence type="ECO:0000313" key="4">
    <source>
        <dbReference type="Proteomes" id="UP001227162"/>
    </source>
</evidence>
<dbReference type="Proteomes" id="UP001227162">
    <property type="component" value="Unassembled WGS sequence"/>
</dbReference>
<protein>
    <recommendedName>
        <fullName evidence="5">Calcium-binding protein</fullName>
    </recommendedName>
</protein>
<evidence type="ECO:0000256" key="1">
    <source>
        <dbReference type="ARBA" id="ARBA00004613"/>
    </source>
</evidence>
<reference evidence="3" key="2">
    <citation type="submission" date="2023-04" db="EMBL/GenBank/DDBJ databases">
        <title>'Rhodoalgimonas zhirmunskyi' gen. nov., isolated from a red alga.</title>
        <authorList>
            <person name="Nedashkovskaya O.I."/>
            <person name="Otstavnykh N.Y."/>
            <person name="Bystritskaya E.P."/>
            <person name="Balabanova L.A."/>
            <person name="Isaeva M.P."/>
        </authorList>
    </citation>
    <scope>NUCLEOTIDE SEQUENCE</scope>
    <source>
        <strain evidence="3">10Alg 79</strain>
    </source>
</reference>
<gene>
    <name evidence="3" type="ORF">NOI20_09560</name>
</gene>
<organism evidence="3 4">
    <name type="scientific">Rhodalgimonas zhirmunskyi</name>
    <dbReference type="NCBI Taxonomy" id="2964767"/>
    <lineage>
        <taxon>Bacteria</taxon>
        <taxon>Pseudomonadati</taxon>
        <taxon>Pseudomonadota</taxon>
        <taxon>Alphaproteobacteria</taxon>
        <taxon>Rhodobacterales</taxon>
        <taxon>Roseobacteraceae</taxon>
        <taxon>Rhodalgimonas</taxon>
    </lineage>
</organism>
<reference evidence="3" key="1">
    <citation type="submission" date="2022-07" db="EMBL/GenBank/DDBJ databases">
        <authorList>
            <person name="Otstavnykh N."/>
            <person name="Isaeva M."/>
            <person name="Bystritskaya E."/>
        </authorList>
    </citation>
    <scope>NUCLEOTIDE SEQUENCE</scope>
    <source>
        <strain evidence="3">10Alg 79</strain>
    </source>
</reference>
<keyword evidence="4" id="KW-1185">Reference proteome</keyword>
<keyword evidence="2" id="KW-0964">Secreted</keyword>
<dbReference type="Pfam" id="PF00353">
    <property type="entry name" value="HemolysinCabind"/>
    <property type="match status" value="10"/>
</dbReference>
<dbReference type="AlphaFoldDB" id="A0AAJ1U7D5"/>
<evidence type="ECO:0008006" key="5">
    <source>
        <dbReference type="Google" id="ProtNLM"/>
    </source>
</evidence>
<dbReference type="EMBL" id="JANFFA010000002">
    <property type="protein sequence ID" value="MDQ2094355.1"/>
    <property type="molecule type" value="Genomic_DNA"/>
</dbReference>
<dbReference type="PANTHER" id="PTHR38340:SF1">
    <property type="entry name" value="S-LAYER PROTEIN"/>
    <property type="match status" value="1"/>
</dbReference>
<accession>A0AAJ1U7D5</accession>
<dbReference type="InterPro" id="IPR018511">
    <property type="entry name" value="Hemolysin-typ_Ca-bd_CS"/>
</dbReference>
<evidence type="ECO:0000313" key="3">
    <source>
        <dbReference type="EMBL" id="MDQ2094355.1"/>
    </source>
</evidence>
<dbReference type="InterPro" id="IPR050557">
    <property type="entry name" value="RTX_toxin/Mannuronan_C5-epim"/>
</dbReference>
<dbReference type="InterPro" id="IPR001343">
    <property type="entry name" value="Hemolysn_Ca-bd"/>
</dbReference>
<dbReference type="InterPro" id="IPR011049">
    <property type="entry name" value="Serralysin-like_metalloprot_C"/>
</dbReference>
<dbReference type="RefSeq" id="WP_317625955.1">
    <property type="nucleotide sequence ID" value="NZ_JANFFA010000002.1"/>
</dbReference>
<dbReference type="SUPFAM" id="SSF51120">
    <property type="entry name" value="beta-Roll"/>
    <property type="match status" value="6"/>
</dbReference>
<comment type="subcellular location">
    <subcellularLocation>
        <location evidence="1">Secreted</location>
    </subcellularLocation>
</comment>
<dbReference type="PANTHER" id="PTHR38340">
    <property type="entry name" value="S-LAYER PROTEIN"/>
    <property type="match status" value="1"/>
</dbReference>
<dbReference type="PROSITE" id="PS00330">
    <property type="entry name" value="HEMOLYSIN_CALCIUM"/>
    <property type="match status" value="4"/>
</dbReference>
<proteinExistence type="predicted"/>